<dbReference type="EMBL" id="CAJVPT010010672">
    <property type="protein sequence ID" value="CAG8572519.1"/>
    <property type="molecule type" value="Genomic_DNA"/>
</dbReference>
<sequence>MEKYRHPCMRLALNLGYQSQGTMFSARTFKTSSQRNFSDPVPHTYSLDVYYMALAVAGKHRLRHSGLKQIKTSSSQKQIEADLETAIKSVGPEWNKATWKDAVAYLSTEKGWLLFFDNADASDLRLEDYLPSSTSGAILITTRNWHYTSYASGSHIQVGEMSETEAVELLHKVGNVQPSSNGTSVAIVKDLGMLAVAITQAGAYVFKTGELDNYLNIFRKHRAELMREPSLKGRNYDGSTYTTFDMSFGLLPPNAQEFMKICAFVHHSHIPQALFQKSIDNHFESCFDLPGYPTMPAMENLISGLKGIFGLAWDDFVFQRLIDPILQGSLIDRSTDHHEQVFYNIHPLLQTYIQDLLVPTDQDRYVLLTGQVLLGGIRPSEHDNKWYRELLPHIDNLPVRVKQAHISHAWAFAEVYRSTGRWRASLGLWKYCDIHTSETFGHRDYRSIFMKAELGAILDRCGELEEAERTKRGVLELRKAVLGPRHLDTIQAMHSLAYTLYGGGQFEEAERMGREVLELQKQILGPQHPDTVQVMHNLAPTFHDRGQFEEAERMGRGVLELRKQILGPEHPDTIQAMDNLAHTLYVRGQLQEAERMGREVLELLKEILGPEHPNTIQAMDNLAYTLYDRGQLQEAEHIRREVLQLRKRILGPLHPSTIWAMGSLADVLSSRDQLKEAETIKREVLELLEQILGPHHPDTNHAMHSLASTFRARGQLEEAERMGREVLELRKDILGPLHPYTIQAMDSLTSTFRARGQLQEAERMGRGVLELRKQILGPEHPNTIQAMDNLAYTLYDRGQLQEAEHIRREVLQLRKRILGPLHPSTIWAMGSLADVLSSRDQLKEAETIEREALELRKTEEAERMGREVLELRKDILGPWYPDTIWAMHNLAPTLGRLFQLKEAEEMMQEVVVLRKEVLGDQDPDTTKAIDDLAWARTRRYEYITTYMEDNPGMGRSTCIKFEEVERLERGILKLQEKGLGQWSAASLQWRNPHLGNPARTLIRKPWMKLWIEFYCT</sequence>
<comment type="caution">
    <text evidence="1">The sequence shown here is derived from an EMBL/GenBank/DDBJ whole genome shotgun (WGS) entry which is preliminary data.</text>
</comment>
<name>A0ACA9M7Q9_9GLOM</name>
<evidence type="ECO:0000313" key="1">
    <source>
        <dbReference type="EMBL" id="CAG8572519.1"/>
    </source>
</evidence>
<protein>
    <submittedName>
        <fullName evidence="1">3314_t:CDS:1</fullName>
    </submittedName>
</protein>
<keyword evidence="2" id="KW-1185">Reference proteome</keyword>
<gene>
    <name evidence="1" type="ORF">ACOLOM_LOCUS5654</name>
</gene>
<reference evidence="1" key="1">
    <citation type="submission" date="2021-06" db="EMBL/GenBank/DDBJ databases">
        <authorList>
            <person name="Kallberg Y."/>
            <person name="Tangrot J."/>
            <person name="Rosling A."/>
        </authorList>
    </citation>
    <scope>NUCLEOTIDE SEQUENCE</scope>
    <source>
        <strain evidence="1">CL356</strain>
    </source>
</reference>
<dbReference type="Proteomes" id="UP000789525">
    <property type="component" value="Unassembled WGS sequence"/>
</dbReference>
<organism evidence="1 2">
    <name type="scientific">Acaulospora colombiana</name>
    <dbReference type="NCBI Taxonomy" id="27376"/>
    <lineage>
        <taxon>Eukaryota</taxon>
        <taxon>Fungi</taxon>
        <taxon>Fungi incertae sedis</taxon>
        <taxon>Mucoromycota</taxon>
        <taxon>Glomeromycotina</taxon>
        <taxon>Glomeromycetes</taxon>
        <taxon>Diversisporales</taxon>
        <taxon>Acaulosporaceae</taxon>
        <taxon>Acaulospora</taxon>
    </lineage>
</organism>
<proteinExistence type="predicted"/>
<evidence type="ECO:0000313" key="2">
    <source>
        <dbReference type="Proteomes" id="UP000789525"/>
    </source>
</evidence>
<accession>A0ACA9M7Q9</accession>